<dbReference type="SUPFAM" id="SSF52540">
    <property type="entry name" value="P-loop containing nucleoside triphosphate hydrolases"/>
    <property type="match status" value="1"/>
</dbReference>
<dbReference type="InterPro" id="IPR027417">
    <property type="entry name" value="P-loop_NTPase"/>
</dbReference>
<name>A0A2T3JMD9_9GAMM</name>
<evidence type="ECO:0000313" key="4">
    <source>
        <dbReference type="Proteomes" id="UP000240987"/>
    </source>
</evidence>
<dbReference type="Pfam" id="PF01926">
    <property type="entry name" value="MMR_HSR1"/>
    <property type="match status" value="1"/>
</dbReference>
<sequence>MAMNSFFKKVFSYMNPSVNPNIEPAFTEWQQHLPTLWLLGKTGAGKSTLIQALTGNSAVEIGNGFKPCTQTAHSYHYPVDNPLLCFLDTRGLSESDYDPHDDIQACKDRSHALIVVLKAEEPEQSDVLNALKQIKKSGDIKHFLIVHTAISSLGSHTEQQQAILHNQTQIEHVLGGSVQSIQADFSPETGDVIGLDTLKTTLAEMLPILSLFTNTKAHISREEGNFNKLKTEVLWYAGAAGASDAIPAVGFVSVPAIQGKMLHSLGNQYGIEWTKQDFIEFIGTLGTGFMVQYLSKLGIRQLVKFIPAYGQTIGSATAAAMSFSSTYAIGRAACKYLYHKSKGETVTKEEMKAVFEQAFESIKNVAETEMHKTDTLEKRQSKHTSDMKSELKQGKR</sequence>
<feature type="domain" description="G" evidence="2">
    <location>
        <begin position="38"/>
        <end position="136"/>
    </location>
</feature>
<keyword evidence="4" id="KW-1185">Reference proteome</keyword>
<keyword evidence="3" id="KW-0808">Transferase</keyword>
<dbReference type="Gene3D" id="3.40.50.300">
    <property type="entry name" value="P-loop containing nucleotide triphosphate hydrolases"/>
    <property type="match status" value="1"/>
</dbReference>
<comment type="caution">
    <text evidence="3">The sequence shown here is derived from an EMBL/GenBank/DDBJ whole genome shotgun (WGS) entry which is preliminary data.</text>
</comment>
<dbReference type="InterPro" id="IPR006073">
    <property type="entry name" value="GTP-bd"/>
</dbReference>
<dbReference type="AlphaFoldDB" id="A0A2T3JMD9"/>
<reference evidence="3 4" key="1">
    <citation type="submission" date="2018-01" db="EMBL/GenBank/DDBJ databases">
        <title>Whole genome sequencing of Histamine producing bacteria.</title>
        <authorList>
            <person name="Butler K."/>
        </authorList>
    </citation>
    <scope>NUCLEOTIDE SEQUENCE [LARGE SCALE GENOMIC DNA]</scope>
    <source>
        <strain evidence="3 4">JCM 12947</strain>
    </source>
</reference>
<feature type="region of interest" description="Disordered" evidence="1">
    <location>
        <begin position="369"/>
        <end position="396"/>
    </location>
</feature>
<organism evidence="3 4">
    <name type="scientific">Photobacterium frigidiphilum</name>
    <dbReference type="NCBI Taxonomy" id="264736"/>
    <lineage>
        <taxon>Bacteria</taxon>
        <taxon>Pseudomonadati</taxon>
        <taxon>Pseudomonadota</taxon>
        <taxon>Gammaproteobacteria</taxon>
        <taxon>Vibrionales</taxon>
        <taxon>Vibrionaceae</taxon>
        <taxon>Photobacterium</taxon>
    </lineage>
</organism>
<dbReference type="CDD" id="cd00882">
    <property type="entry name" value="Ras_like_GTPase"/>
    <property type="match status" value="1"/>
</dbReference>
<dbReference type="GO" id="GO:0005525">
    <property type="term" value="F:GTP binding"/>
    <property type="evidence" value="ECO:0007669"/>
    <property type="project" value="InterPro"/>
</dbReference>
<gene>
    <name evidence="3" type="ORF">C9J12_05030</name>
</gene>
<evidence type="ECO:0000259" key="2">
    <source>
        <dbReference type="Pfam" id="PF01926"/>
    </source>
</evidence>
<proteinExistence type="predicted"/>
<dbReference type="GO" id="GO:0016301">
    <property type="term" value="F:kinase activity"/>
    <property type="evidence" value="ECO:0007669"/>
    <property type="project" value="UniProtKB-KW"/>
</dbReference>
<dbReference type="OrthoDB" id="417988at2"/>
<accession>A0A2T3JMD9</accession>
<dbReference type="Proteomes" id="UP000240987">
    <property type="component" value="Unassembled WGS sequence"/>
</dbReference>
<protein>
    <submittedName>
        <fullName evidence="3">Kinase</fullName>
    </submittedName>
</protein>
<evidence type="ECO:0000313" key="3">
    <source>
        <dbReference type="EMBL" id="PSU50110.1"/>
    </source>
</evidence>
<dbReference type="EMBL" id="PYMJ01000004">
    <property type="protein sequence ID" value="PSU50110.1"/>
    <property type="molecule type" value="Genomic_DNA"/>
</dbReference>
<keyword evidence="3" id="KW-0418">Kinase</keyword>
<evidence type="ECO:0000256" key="1">
    <source>
        <dbReference type="SAM" id="MobiDB-lite"/>
    </source>
</evidence>